<dbReference type="PANTHER" id="PTHR48111:SF73">
    <property type="entry name" value="ALKALINE PHOSPHATASE SYNTHESIS TRANSCRIPTIONAL REGULATORY PROTEIN PHOP"/>
    <property type="match status" value="1"/>
</dbReference>
<proteinExistence type="predicted"/>
<dbReference type="PROSITE" id="PS51755">
    <property type="entry name" value="OMPR_PHOB"/>
    <property type="match status" value="1"/>
</dbReference>
<keyword evidence="4" id="KW-0804">Transcription</keyword>
<evidence type="ECO:0000256" key="1">
    <source>
        <dbReference type="ARBA" id="ARBA00018672"/>
    </source>
</evidence>
<dbReference type="SMART" id="SM00862">
    <property type="entry name" value="Trans_reg_C"/>
    <property type="match status" value="1"/>
</dbReference>
<gene>
    <name evidence="10" type="ORF">ABID24_000745</name>
</gene>
<dbReference type="GO" id="GO:0003677">
    <property type="term" value="F:DNA binding"/>
    <property type="evidence" value="ECO:0007669"/>
    <property type="project" value="UniProtKB-KW"/>
</dbReference>
<dbReference type="Gene3D" id="6.10.250.690">
    <property type="match status" value="1"/>
</dbReference>
<evidence type="ECO:0000313" key="10">
    <source>
        <dbReference type="EMBL" id="MET3749518.1"/>
    </source>
</evidence>
<dbReference type="InterPro" id="IPR036388">
    <property type="entry name" value="WH-like_DNA-bd_sf"/>
</dbReference>
<dbReference type="Pfam" id="PF00486">
    <property type="entry name" value="Trans_reg_C"/>
    <property type="match status" value="1"/>
</dbReference>
<dbReference type="InterPro" id="IPR001867">
    <property type="entry name" value="OmpR/PhoB-type_DNA-bd"/>
</dbReference>
<comment type="caution">
    <text evidence="10">The sequence shown here is derived from an EMBL/GenBank/DDBJ whole genome shotgun (WGS) entry which is preliminary data.</text>
</comment>
<evidence type="ECO:0000259" key="9">
    <source>
        <dbReference type="PROSITE" id="PS51755"/>
    </source>
</evidence>
<name>A0ABV2M246_9FIRM</name>
<comment type="function">
    <text evidence="5">May play the central regulatory role in sporulation. It may be an element of the effector pathway responsible for the activation of sporulation genes in response to nutritional stress. Spo0A may act in concert with spo0H (a sigma factor) to control the expression of some genes that are critical to the sporulation process.</text>
</comment>
<dbReference type="PANTHER" id="PTHR48111">
    <property type="entry name" value="REGULATOR OF RPOS"/>
    <property type="match status" value="1"/>
</dbReference>
<keyword evidence="3 7" id="KW-0238">DNA-binding</keyword>
<evidence type="ECO:0000256" key="7">
    <source>
        <dbReference type="PROSITE-ProRule" id="PRU01091"/>
    </source>
</evidence>
<feature type="DNA-binding region" description="OmpR/PhoB-type" evidence="7">
    <location>
        <begin position="126"/>
        <end position="226"/>
    </location>
</feature>
<dbReference type="Proteomes" id="UP001549106">
    <property type="component" value="Unassembled WGS sequence"/>
</dbReference>
<feature type="modified residue" description="4-aspartylphosphate" evidence="6">
    <location>
        <position position="54"/>
    </location>
</feature>
<dbReference type="SUPFAM" id="SSF52172">
    <property type="entry name" value="CheY-like"/>
    <property type="match status" value="1"/>
</dbReference>
<dbReference type="CDD" id="cd00383">
    <property type="entry name" value="trans_reg_C"/>
    <property type="match status" value="1"/>
</dbReference>
<keyword evidence="11" id="KW-1185">Reference proteome</keyword>
<dbReference type="PROSITE" id="PS50110">
    <property type="entry name" value="RESPONSE_REGULATORY"/>
    <property type="match status" value="1"/>
</dbReference>
<feature type="domain" description="OmpR/PhoB-type" evidence="9">
    <location>
        <begin position="126"/>
        <end position="226"/>
    </location>
</feature>
<keyword evidence="6" id="KW-0597">Phosphoprotein</keyword>
<organism evidence="10 11">
    <name type="scientific">Blautia caecimuris</name>
    <dbReference type="NCBI Taxonomy" id="1796615"/>
    <lineage>
        <taxon>Bacteria</taxon>
        <taxon>Bacillati</taxon>
        <taxon>Bacillota</taxon>
        <taxon>Clostridia</taxon>
        <taxon>Lachnospirales</taxon>
        <taxon>Lachnospiraceae</taxon>
        <taxon>Blautia</taxon>
    </lineage>
</organism>
<dbReference type="Gene3D" id="1.10.10.10">
    <property type="entry name" value="Winged helix-like DNA-binding domain superfamily/Winged helix DNA-binding domain"/>
    <property type="match status" value="1"/>
</dbReference>
<dbReference type="InterPro" id="IPR011006">
    <property type="entry name" value="CheY-like_superfamily"/>
</dbReference>
<dbReference type="Gene3D" id="3.40.50.2300">
    <property type="match status" value="1"/>
</dbReference>
<evidence type="ECO:0000256" key="2">
    <source>
        <dbReference type="ARBA" id="ARBA00023015"/>
    </source>
</evidence>
<evidence type="ECO:0000313" key="11">
    <source>
        <dbReference type="Proteomes" id="UP001549106"/>
    </source>
</evidence>
<dbReference type="Pfam" id="PF00072">
    <property type="entry name" value="Response_reg"/>
    <property type="match status" value="1"/>
</dbReference>
<sequence length="228" mass="26523">MMSEKLLIVEDDKKLNDGIRLALKNDSYFFYQCRTLQEARDILNREDITLVLLDVNLPDGNGIDFVREIRKNSQVPIILLTVNNMEVDIVTGLEAGANDYITKPFSLMVLRARVSVQLRNKEATAKDSMEFDGLEFYFDKMEFFKNREPIELSKTEQKLLRVLCENKGKVLKREYLIDEVWQGDTEFVDAHALTVAIKRLRDKLEDDVQKPKYIKTVYGIGYTWAVKE</sequence>
<evidence type="ECO:0000256" key="3">
    <source>
        <dbReference type="ARBA" id="ARBA00023125"/>
    </source>
</evidence>
<feature type="domain" description="Response regulatory" evidence="8">
    <location>
        <begin position="5"/>
        <end position="118"/>
    </location>
</feature>
<dbReference type="InterPro" id="IPR001789">
    <property type="entry name" value="Sig_transdc_resp-reg_receiver"/>
</dbReference>
<evidence type="ECO:0000256" key="4">
    <source>
        <dbReference type="ARBA" id="ARBA00023163"/>
    </source>
</evidence>
<dbReference type="SMART" id="SM00448">
    <property type="entry name" value="REC"/>
    <property type="match status" value="1"/>
</dbReference>
<reference evidence="10 11" key="1">
    <citation type="submission" date="2024-06" db="EMBL/GenBank/DDBJ databases">
        <title>Genomic Encyclopedia of Type Strains, Phase IV (KMG-IV): sequencing the most valuable type-strain genomes for metagenomic binning, comparative biology and taxonomic classification.</title>
        <authorList>
            <person name="Goeker M."/>
        </authorList>
    </citation>
    <scope>NUCLEOTIDE SEQUENCE [LARGE SCALE GENOMIC DNA]</scope>
    <source>
        <strain evidence="10 11">DSM 29492</strain>
    </source>
</reference>
<evidence type="ECO:0000259" key="8">
    <source>
        <dbReference type="PROSITE" id="PS50110"/>
    </source>
</evidence>
<dbReference type="EMBL" id="JBEPMJ010000003">
    <property type="protein sequence ID" value="MET3749518.1"/>
    <property type="molecule type" value="Genomic_DNA"/>
</dbReference>
<accession>A0ABV2M246</accession>
<dbReference type="InterPro" id="IPR039420">
    <property type="entry name" value="WalR-like"/>
</dbReference>
<dbReference type="CDD" id="cd17574">
    <property type="entry name" value="REC_OmpR"/>
    <property type="match status" value="1"/>
</dbReference>
<evidence type="ECO:0000256" key="5">
    <source>
        <dbReference type="ARBA" id="ARBA00024867"/>
    </source>
</evidence>
<protein>
    <recommendedName>
        <fullName evidence="1">Stage 0 sporulation protein A homolog</fullName>
    </recommendedName>
</protein>
<keyword evidence="2" id="KW-0805">Transcription regulation</keyword>
<evidence type="ECO:0000256" key="6">
    <source>
        <dbReference type="PROSITE-ProRule" id="PRU00169"/>
    </source>
</evidence>